<dbReference type="InterPro" id="IPR046341">
    <property type="entry name" value="SET_dom_sf"/>
</dbReference>
<dbReference type="CDD" id="cd20071">
    <property type="entry name" value="SET_SMYD"/>
    <property type="match status" value="1"/>
</dbReference>
<reference evidence="2" key="1">
    <citation type="submission" date="2014-03" db="EMBL/GenBank/DDBJ databases">
        <authorList>
            <person name="Casaregola S."/>
        </authorList>
    </citation>
    <scope>NUCLEOTIDE SEQUENCE [LARGE SCALE GENOMIC DNA]</scope>
    <source>
        <strain evidence="2">CLIB 918</strain>
    </source>
</reference>
<dbReference type="PANTHER" id="PTHR12197">
    <property type="entry name" value="HISTONE-LYSINE N-METHYLTRANSFERASE SMYD"/>
    <property type="match status" value="1"/>
</dbReference>
<dbReference type="InterPro" id="IPR001214">
    <property type="entry name" value="SET_dom"/>
</dbReference>
<gene>
    <name evidence="2" type="ORF">BN980_GECA02s02639g</name>
</gene>
<sequence length="431" mass="48438">MSTTAQLKPTANITLPLDIVETISANLANFDLNKPLIHVETTKYGGRGYFSSVRIPANTTVLSCDSPITSAVFRQYKKDTCAYCFKCDFHKPCKVRIAETALLPSVFSAELEKNKKIANALKVSNKTAYAGLFFCSEQCRDDWAALEDPFGVLTVVLNLIDQSVPNRPKNLPNDVDDASVQRTKDDINKVYLDLAWENALSTAPATDSVSPATPSKKSKKAKLEIPYIDSAEHDNARIVAGIVVKTYVLAQLKAHENELDDNARSILAAYADDFETFDDLQSNEQQLIQSFPALLDSHITVYKFLAAVFDRTPFASYLTPSLFRQVLGKEAGNAFGIWQYPVFIESECLGSSIYPAPSFFNHACEHNIEKRRKGRKMEFVTTQDIDADQELYISYGMFEDLEVHERQKMLFEQWHFKCGCPKCERQLKETA</sequence>
<protein>
    <recommendedName>
        <fullName evidence="1">SET domain-containing protein</fullName>
    </recommendedName>
</protein>
<evidence type="ECO:0000313" key="3">
    <source>
        <dbReference type="Proteomes" id="UP000242525"/>
    </source>
</evidence>
<dbReference type="PANTHER" id="PTHR12197:SF294">
    <property type="entry name" value="POTENTIAL PROTEIN LYSINE METHYLTRANSFERASE SET6"/>
    <property type="match status" value="1"/>
</dbReference>
<organism evidence="2 3">
    <name type="scientific">Geotrichum candidum</name>
    <name type="common">Oospora lactis</name>
    <name type="synonym">Dipodascus geotrichum</name>
    <dbReference type="NCBI Taxonomy" id="1173061"/>
    <lineage>
        <taxon>Eukaryota</taxon>
        <taxon>Fungi</taxon>
        <taxon>Dikarya</taxon>
        <taxon>Ascomycota</taxon>
        <taxon>Saccharomycotina</taxon>
        <taxon>Dipodascomycetes</taxon>
        <taxon>Dipodascales</taxon>
        <taxon>Dipodascaceae</taxon>
        <taxon>Geotrichum</taxon>
    </lineage>
</organism>
<dbReference type="InterPro" id="IPR050869">
    <property type="entry name" value="H3K4_H4K5_MeTrfase"/>
</dbReference>
<keyword evidence="3" id="KW-1185">Reference proteome</keyword>
<dbReference type="STRING" id="1173061.A0A0J9X453"/>
<comment type="caution">
    <text evidence="2">The sequence shown here is derived from an EMBL/GenBank/DDBJ whole genome shotgun (WGS) entry which is preliminary data.</text>
</comment>
<dbReference type="EMBL" id="CCBN010000002">
    <property type="protein sequence ID" value="CDO51894.1"/>
    <property type="molecule type" value="Genomic_DNA"/>
</dbReference>
<name>A0A0J9X453_GEOCN</name>
<accession>A0A0J9X453</accession>
<feature type="domain" description="SET" evidence="1">
    <location>
        <begin position="35"/>
        <end position="396"/>
    </location>
</feature>
<dbReference type="Gene3D" id="2.170.270.10">
    <property type="entry name" value="SET domain"/>
    <property type="match status" value="1"/>
</dbReference>
<dbReference type="SUPFAM" id="SSF82199">
    <property type="entry name" value="SET domain"/>
    <property type="match status" value="1"/>
</dbReference>
<dbReference type="AlphaFoldDB" id="A0A0J9X453"/>
<dbReference type="OrthoDB" id="1028014at2759"/>
<dbReference type="GO" id="GO:0005634">
    <property type="term" value="C:nucleus"/>
    <property type="evidence" value="ECO:0007669"/>
    <property type="project" value="TreeGrafter"/>
</dbReference>
<dbReference type="Pfam" id="PF00856">
    <property type="entry name" value="SET"/>
    <property type="match status" value="1"/>
</dbReference>
<proteinExistence type="predicted"/>
<dbReference type="Proteomes" id="UP000242525">
    <property type="component" value="Unassembled WGS sequence"/>
</dbReference>
<evidence type="ECO:0000313" key="2">
    <source>
        <dbReference type="EMBL" id="CDO51894.1"/>
    </source>
</evidence>
<evidence type="ECO:0000259" key="1">
    <source>
        <dbReference type="PROSITE" id="PS50280"/>
    </source>
</evidence>
<dbReference type="PROSITE" id="PS50280">
    <property type="entry name" value="SET"/>
    <property type="match status" value="1"/>
</dbReference>